<keyword evidence="3" id="KW-1185">Reference proteome</keyword>
<reference evidence="3" key="1">
    <citation type="journal article" date="2013" name="Nature">
        <title>Pan genome of the phytoplankton Emiliania underpins its global distribution.</title>
        <authorList>
            <person name="Read B.A."/>
            <person name="Kegel J."/>
            <person name="Klute M.J."/>
            <person name="Kuo A."/>
            <person name="Lefebvre S.C."/>
            <person name="Maumus F."/>
            <person name="Mayer C."/>
            <person name="Miller J."/>
            <person name="Monier A."/>
            <person name="Salamov A."/>
            <person name="Young J."/>
            <person name="Aguilar M."/>
            <person name="Claverie J.M."/>
            <person name="Frickenhaus S."/>
            <person name="Gonzalez K."/>
            <person name="Herman E.K."/>
            <person name="Lin Y.C."/>
            <person name="Napier J."/>
            <person name="Ogata H."/>
            <person name="Sarno A.F."/>
            <person name="Shmutz J."/>
            <person name="Schroeder D."/>
            <person name="de Vargas C."/>
            <person name="Verret F."/>
            <person name="von Dassow P."/>
            <person name="Valentin K."/>
            <person name="Van de Peer Y."/>
            <person name="Wheeler G."/>
            <person name="Dacks J.B."/>
            <person name="Delwiche C.F."/>
            <person name="Dyhrman S.T."/>
            <person name="Glockner G."/>
            <person name="John U."/>
            <person name="Richards T."/>
            <person name="Worden A.Z."/>
            <person name="Zhang X."/>
            <person name="Grigoriev I.V."/>
            <person name="Allen A.E."/>
            <person name="Bidle K."/>
            <person name="Borodovsky M."/>
            <person name="Bowler C."/>
            <person name="Brownlee C."/>
            <person name="Cock J.M."/>
            <person name="Elias M."/>
            <person name="Gladyshev V.N."/>
            <person name="Groth M."/>
            <person name="Guda C."/>
            <person name="Hadaegh A."/>
            <person name="Iglesias-Rodriguez M.D."/>
            <person name="Jenkins J."/>
            <person name="Jones B.M."/>
            <person name="Lawson T."/>
            <person name="Leese F."/>
            <person name="Lindquist E."/>
            <person name="Lobanov A."/>
            <person name="Lomsadze A."/>
            <person name="Malik S.B."/>
            <person name="Marsh M.E."/>
            <person name="Mackinder L."/>
            <person name="Mock T."/>
            <person name="Mueller-Roeber B."/>
            <person name="Pagarete A."/>
            <person name="Parker M."/>
            <person name="Probert I."/>
            <person name="Quesneville H."/>
            <person name="Raines C."/>
            <person name="Rensing S.A."/>
            <person name="Riano-Pachon D.M."/>
            <person name="Richier S."/>
            <person name="Rokitta S."/>
            <person name="Shiraiwa Y."/>
            <person name="Soanes D.M."/>
            <person name="van der Giezen M."/>
            <person name="Wahlund T.M."/>
            <person name="Williams B."/>
            <person name="Wilson W."/>
            <person name="Wolfe G."/>
            <person name="Wurch L.L."/>
        </authorList>
    </citation>
    <scope>NUCLEOTIDE SEQUENCE</scope>
</reference>
<feature type="region of interest" description="Disordered" evidence="1">
    <location>
        <begin position="130"/>
        <end position="179"/>
    </location>
</feature>
<accession>A0A0D3INJ2</accession>
<dbReference type="Proteomes" id="UP000013827">
    <property type="component" value="Unassembled WGS sequence"/>
</dbReference>
<dbReference type="HOGENOM" id="CLU_1091678_0_0_1"/>
<feature type="region of interest" description="Disordered" evidence="1">
    <location>
        <begin position="196"/>
        <end position="255"/>
    </location>
</feature>
<dbReference type="AlphaFoldDB" id="A0A0D3INJ2"/>
<organism evidence="2 3">
    <name type="scientific">Emiliania huxleyi (strain CCMP1516)</name>
    <dbReference type="NCBI Taxonomy" id="280463"/>
    <lineage>
        <taxon>Eukaryota</taxon>
        <taxon>Haptista</taxon>
        <taxon>Haptophyta</taxon>
        <taxon>Prymnesiophyceae</taxon>
        <taxon>Isochrysidales</taxon>
        <taxon>Noelaerhabdaceae</taxon>
        <taxon>Emiliania</taxon>
    </lineage>
</organism>
<dbReference type="PaxDb" id="2903-EOD12827"/>
<dbReference type="EnsemblProtists" id="EOD12827">
    <property type="protein sequence ID" value="EOD12827"/>
    <property type="gene ID" value="EMIHUDRAFT_104002"/>
</dbReference>
<dbReference type="RefSeq" id="XP_005765256.1">
    <property type="nucleotide sequence ID" value="XM_005765199.1"/>
</dbReference>
<dbReference type="KEGG" id="ehx:EMIHUDRAFT_104002"/>
<reference evidence="2" key="2">
    <citation type="submission" date="2024-10" db="UniProtKB">
        <authorList>
            <consortium name="EnsemblProtists"/>
        </authorList>
    </citation>
    <scope>IDENTIFICATION</scope>
</reference>
<evidence type="ECO:0000256" key="1">
    <source>
        <dbReference type="SAM" id="MobiDB-lite"/>
    </source>
</evidence>
<sequence>MRSTFKAAIESAIAQQNLPLTLDLARARASEAHGAGTSGPVDGVEQPEWTLSDDDEEEEERLLRVNTKFLARMLNSLARTNTRIEASGAAPARPTQSLAERRAAARAEILRLASECGLRVEISVDEAFADGEDDSRPGKFSASSSSSRGRGGVGRGGRGDGTGGDGAASSGGASTSGAPLSQRLFGAALLGAVRGRQTGNASEVSGKRPPPPRDEQCAEATAPAASGEHAEAAAPPKRQRATAEAAALYVPPSRR</sequence>
<feature type="compositionally biased region" description="Low complexity" evidence="1">
    <location>
        <begin position="167"/>
        <end position="178"/>
    </location>
</feature>
<evidence type="ECO:0000313" key="2">
    <source>
        <dbReference type="EnsemblProtists" id="EOD12827"/>
    </source>
</evidence>
<feature type="region of interest" description="Disordered" evidence="1">
    <location>
        <begin position="31"/>
        <end position="57"/>
    </location>
</feature>
<protein>
    <submittedName>
        <fullName evidence="2">Uncharacterized protein</fullName>
    </submittedName>
</protein>
<evidence type="ECO:0000313" key="3">
    <source>
        <dbReference type="Proteomes" id="UP000013827"/>
    </source>
</evidence>
<feature type="compositionally biased region" description="Gly residues" evidence="1">
    <location>
        <begin position="149"/>
        <end position="166"/>
    </location>
</feature>
<feature type="compositionally biased region" description="Low complexity" evidence="1">
    <location>
        <begin position="218"/>
        <end position="236"/>
    </location>
</feature>
<dbReference type="GeneID" id="17259046"/>
<name>A0A0D3INJ2_EMIH1</name>
<proteinExistence type="predicted"/>